<reference evidence="1 2" key="1">
    <citation type="submission" date="2022-02" db="EMBL/GenBank/DDBJ databases">
        <authorList>
            <person name="Min J."/>
        </authorList>
    </citation>
    <scope>NUCLEOTIDE SEQUENCE [LARGE SCALE GENOMIC DNA]</scope>
    <source>
        <strain evidence="1 2">GR10-1</strain>
    </source>
</reference>
<protein>
    <recommendedName>
        <fullName evidence="3">Outer membrane protein beta-barrel domain-containing protein</fullName>
    </recommendedName>
</protein>
<evidence type="ECO:0000313" key="2">
    <source>
        <dbReference type="Proteomes" id="UP001202248"/>
    </source>
</evidence>
<keyword evidence="2" id="KW-1185">Reference proteome</keyword>
<comment type="caution">
    <text evidence="1">The sequence shown here is derived from an EMBL/GenBank/DDBJ whole genome shotgun (WGS) entry which is preliminary data.</text>
</comment>
<organism evidence="1 2">
    <name type="scientific">Niabella ginsengisoli</name>
    <dbReference type="NCBI Taxonomy" id="522298"/>
    <lineage>
        <taxon>Bacteria</taxon>
        <taxon>Pseudomonadati</taxon>
        <taxon>Bacteroidota</taxon>
        <taxon>Chitinophagia</taxon>
        <taxon>Chitinophagales</taxon>
        <taxon>Chitinophagaceae</taxon>
        <taxon>Niabella</taxon>
    </lineage>
</organism>
<sequence length="169" mass="18686">MKFTLTLAFIYVTTALFAQSEYKQSIGLRLGSGYYDVASAAYKTFLNDASALEFNLGINPDRVGRGGPKWTSVSAAATYQHHFDIKPVDGLKWFVGGGIVLSNTFSNNDHYTGFGVGLYPTGGADYKFKKIPLAVSADVRPTFHIVEPFDYNKYNNFYPNVGVSARYTF</sequence>
<proteinExistence type="predicted"/>
<name>A0ABS9SDY1_9BACT</name>
<accession>A0ABS9SDY1</accession>
<gene>
    <name evidence="1" type="ORF">MKP09_00795</name>
</gene>
<dbReference type="RefSeq" id="WP_240825714.1">
    <property type="nucleotide sequence ID" value="NZ_JAKWBL010000001.1"/>
</dbReference>
<evidence type="ECO:0008006" key="3">
    <source>
        <dbReference type="Google" id="ProtNLM"/>
    </source>
</evidence>
<evidence type="ECO:0000313" key="1">
    <source>
        <dbReference type="EMBL" id="MCH5596567.1"/>
    </source>
</evidence>
<dbReference type="Proteomes" id="UP001202248">
    <property type="component" value="Unassembled WGS sequence"/>
</dbReference>
<dbReference type="EMBL" id="JAKWBL010000001">
    <property type="protein sequence ID" value="MCH5596567.1"/>
    <property type="molecule type" value="Genomic_DNA"/>
</dbReference>